<evidence type="ECO:0000313" key="2">
    <source>
        <dbReference type="EMBL" id="MBH5335424.1"/>
    </source>
</evidence>
<dbReference type="InterPro" id="IPR024078">
    <property type="entry name" value="LmbE-like_dom_sf"/>
</dbReference>
<dbReference type="EMBL" id="JACYXC010000001">
    <property type="protein sequence ID" value="MBH5335424.1"/>
    <property type="molecule type" value="Genomic_DNA"/>
</dbReference>
<dbReference type="PROSITE" id="PS51318">
    <property type="entry name" value="TAT"/>
    <property type="match status" value="1"/>
</dbReference>
<dbReference type="RefSeq" id="WP_197988978.1">
    <property type="nucleotide sequence ID" value="NZ_JACYXC010000001.1"/>
</dbReference>
<dbReference type="InterPro" id="IPR003737">
    <property type="entry name" value="GlcNAc_PI_deacetylase-related"/>
</dbReference>
<name>A0ABS0NJP7_9ACTN</name>
<keyword evidence="3" id="KW-1185">Reference proteome</keyword>
<comment type="caution">
    <text evidence="2">The sequence shown here is derived from an EMBL/GenBank/DDBJ whole genome shotgun (WGS) entry which is preliminary data.</text>
</comment>
<evidence type="ECO:0000256" key="1">
    <source>
        <dbReference type="ARBA" id="ARBA00022833"/>
    </source>
</evidence>
<keyword evidence="1" id="KW-0862">Zinc</keyword>
<dbReference type="SUPFAM" id="SSF102588">
    <property type="entry name" value="LmbE-like"/>
    <property type="match status" value="1"/>
</dbReference>
<dbReference type="Gene3D" id="3.40.50.10320">
    <property type="entry name" value="LmbE-like"/>
    <property type="match status" value="1"/>
</dbReference>
<accession>A0ABS0NJP7</accession>
<evidence type="ECO:0000313" key="3">
    <source>
        <dbReference type="Proteomes" id="UP000807371"/>
    </source>
</evidence>
<dbReference type="PANTHER" id="PTHR12993">
    <property type="entry name" value="N-ACETYLGLUCOSAMINYL-PHOSPHATIDYLINOSITOL DE-N-ACETYLASE-RELATED"/>
    <property type="match status" value="1"/>
</dbReference>
<dbReference type="InterPro" id="IPR006311">
    <property type="entry name" value="TAT_signal"/>
</dbReference>
<gene>
    <name evidence="2" type="ORF">IHE55_11690</name>
</gene>
<organism evidence="2 3">
    <name type="scientific">Streptomyces pactum</name>
    <dbReference type="NCBI Taxonomy" id="68249"/>
    <lineage>
        <taxon>Bacteria</taxon>
        <taxon>Bacillati</taxon>
        <taxon>Actinomycetota</taxon>
        <taxon>Actinomycetes</taxon>
        <taxon>Kitasatosporales</taxon>
        <taxon>Streptomycetaceae</taxon>
        <taxon>Streptomyces</taxon>
    </lineage>
</organism>
<dbReference type="SUPFAM" id="SSF89372">
    <property type="entry name" value="Fucose-specific lectin"/>
    <property type="match status" value="1"/>
</dbReference>
<reference evidence="2 3" key="1">
    <citation type="submission" date="2020-09" db="EMBL/GenBank/DDBJ databases">
        <title>Biosynthesis of the nuclear factor of activated T cells inhibitor NFAT-133 and its congeners in Streptomyces pactum.</title>
        <authorList>
            <person name="Zhou W."/>
            <person name="Posri P."/>
            <person name="Abugrain M.E."/>
            <person name="Weisberg A.J."/>
            <person name="Chang J.H."/>
            <person name="Mahmud T."/>
        </authorList>
    </citation>
    <scope>NUCLEOTIDE SEQUENCE [LARGE SCALE GENOMIC DNA]</scope>
    <source>
        <strain evidence="2 3">ATCC 27456</strain>
    </source>
</reference>
<dbReference type="Pfam" id="PF02585">
    <property type="entry name" value="PIG-L"/>
    <property type="match status" value="1"/>
</dbReference>
<dbReference type="Proteomes" id="UP000807371">
    <property type="component" value="Unassembled WGS sequence"/>
</dbReference>
<proteinExistence type="predicted"/>
<sequence length="726" mass="77587">MPENSSPRGAAARHTTPSHSIGLSFSLTRRRTLAALAAVTAGTAVSCTGGSATNAATPAPVRSVDPLGAEPFTPVTGDRSAVLMQVVAHPDDDLYFMTPDSQHLLRAGARLVCVYVTAGESLGINRPPGAPIPEPDRSAYSAARHQGLRQAYAEMLGMDRFTRWQRSVTELPGGLRAETNRLVSGARQVELIFLNIAMLSAGRVRLPHLWEIPGVTARTLVAEGSPVREVQSYRHETLVDVLADLMDRYRPTVIHTLDPDPDYQVHDAFHPRDNDQPGCSDHRDHTPVALFTWKAMSQWVADASRRDGRAPRFLTTAFRGYYNQRWPFNLPPAVVGRKARLLEAYGGAPDWPCGNPAGCGDYSQGNGGPLRNRKGWIRSTHHRYPGALPAPVTDHRGNLVAYGVLGTQAVQWRETSPGSGRFGAPRNLGGGPLAPTLSAVRDTTGRQLLFGLRFSALEGQGQGNARDIVVLEEISPGGAFGGWHRLGTPHDDPEDSRRVGAPVAVATPDGRVHLFVRTAGKGLATRVRDAGGNWGGWVQLGGGEIQDGLTVLVDRDRLVHVFGAGRDTVHHWAQRNPDGAPLPVPDPGLPVPAHRPGAVLTTDGAIALVYRTPADPQPRLYTLNRRGDGPHVTPLRHFDGYGPVAAHPVPVPGRADQVLLAGTSIDGEVLLRYGTGTGTRPLCSPGRLVPVGTPAVLPGGPDSMCVVGMAPGATPWIWRPAPTTPA</sequence>
<protein>
    <submittedName>
        <fullName evidence="2">PIG-L family deacetylase</fullName>
    </submittedName>
</protein>
<dbReference type="PANTHER" id="PTHR12993:SF26">
    <property type="entry name" value="1D-MYO-INOSITOL 2-ACETAMIDO-2-DEOXY-ALPHA-D-GLUCOPYRANOSIDE DEACETYLASE"/>
    <property type="match status" value="1"/>
</dbReference>